<keyword evidence="4" id="KW-0233">DNA recombination</keyword>
<feature type="coiled-coil region" evidence="5">
    <location>
        <begin position="163"/>
        <end position="197"/>
    </location>
</feature>
<dbReference type="PANTHER" id="PTHR30563">
    <property type="entry name" value="DNA RECOMBINATION PROTEIN RMUC"/>
    <property type="match status" value="1"/>
</dbReference>
<proteinExistence type="inferred from homology"/>
<evidence type="ECO:0000256" key="2">
    <source>
        <dbReference type="ARBA" id="ARBA00009840"/>
    </source>
</evidence>
<dbReference type="Proteomes" id="UP001318321">
    <property type="component" value="Unassembled WGS sequence"/>
</dbReference>
<evidence type="ECO:0000313" key="7">
    <source>
        <dbReference type="EMBL" id="NIC04543.1"/>
    </source>
</evidence>
<gene>
    <name evidence="7" type="ORF">HBJ55_03760</name>
</gene>
<feature type="coiled-coil region" evidence="5">
    <location>
        <begin position="97"/>
        <end position="124"/>
    </location>
</feature>
<accession>A0ABX0PQL6</accession>
<dbReference type="InterPro" id="IPR003798">
    <property type="entry name" value="DNA_recombination_RmuC"/>
</dbReference>
<dbReference type="PANTHER" id="PTHR30563:SF0">
    <property type="entry name" value="DNA RECOMBINATION PROTEIN RMUC"/>
    <property type="match status" value="1"/>
</dbReference>
<evidence type="ECO:0000256" key="4">
    <source>
        <dbReference type="ARBA" id="ARBA00023172"/>
    </source>
</evidence>
<feature type="coiled-coil region" evidence="5">
    <location>
        <begin position="37"/>
        <end position="71"/>
    </location>
</feature>
<comment type="caution">
    <text evidence="7">The sequence shown here is derived from an EMBL/GenBank/DDBJ whole genome shotgun (WGS) entry which is preliminary data.</text>
</comment>
<evidence type="ECO:0000256" key="5">
    <source>
        <dbReference type="SAM" id="Coils"/>
    </source>
</evidence>
<dbReference type="RefSeq" id="WP_167111204.1">
    <property type="nucleotide sequence ID" value="NZ_JAAQTO010000008.1"/>
</dbReference>
<keyword evidence="6" id="KW-0472">Membrane</keyword>
<feature type="transmembrane region" description="Helical" evidence="6">
    <location>
        <begin position="15"/>
        <end position="37"/>
    </location>
</feature>
<evidence type="ECO:0000256" key="6">
    <source>
        <dbReference type="SAM" id="Phobius"/>
    </source>
</evidence>
<keyword evidence="6" id="KW-1133">Transmembrane helix</keyword>
<evidence type="ECO:0000256" key="1">
    <source>
        <dbReference type="ARBA" id="ARBA00003416"/>
    </source>
</evidence>
<keyword evidence="3 5" id="KW-0175">Coiled coil</keyword>
<keyword evidence="8" id="KW-1185">Reference proteome</keyword>
<name>A0ABX0PQL6_9GAMM</name>
<dbReference type="Pfam" id="PF02646">
    <property type="entry name" value="RmuC"/>
    <property type="match status" value="1"/>
</dbReference>
<organism evidence="7 8">
    <name type="scientific">Billgrantia bachuensis</name>
    <dbReference type="NCBI Taxonomy" id="2717286"/>
    <lineage>
        <taxon>Bacteria</taxon>
        <taxon>Pseudomonadati</taxon>
        <taxon>Pseudomonadota</taxon>
        <taxon>Gammaproteobacteria</taxon>
        <taxon>Oceanospirillales</taxon>
        <taxon>Halomonadaceae</taxon>
        <taxon>Billgrantia</taxon>
    </lineage>
</organism>
<evidence type="ECO:0000256" key="3">
    <source>
        <dbReference type="ARBA" id="ARBA00023054"/>
    </source>
</evidence>
<sequence>MTDLLMLLASLPMGYAMGLSASVAFLLAFGLAGLLAARRQRADAQRHEAVLADLRERLAERERRLDEQQRTLGEVQVGEARLATTLEQKQQHFDAQLALLRDSREQLRQEFENLANEILERKGRAFSELSQQRISGLLQPIQAEMKGFREKVETIHRHDTEQRAGLRAELRNLQSLNREITDQAERLTQALQGQKKVQGNWGELMLENVLEGSGLRPGKDYQREVSFTTADGRRRPDAVVYLPQGRHLVIDAKTSLAAYVRYVNAEDERERELALAAHATAVSERIDELAGKHYYDLPGLNSPDVVIMFVPVESAYVEALKYDETLYQRAIENNVLVATPTTLLTSLNVVRQLWRFEDQSRHSAELASRAEKFYNKLRLFLESMQEVQARLDGARDSYDRAMGQLVNGRGNLIKQAAEFQELGVAVKKELPAELVERAGLELEAERPMPGSD</sequence>
<protein>
    <submittedName>
        <fullName evidence="7">DNA recombination protein RmuC</fullName>
    </submittedName>
</protein>
<comment type="similarity">
    <text evidence="2">Belongs to the RmuC family.</text>
</comment>
<comment type="function">
    <text evidence="1">Involved in DNA recombination.</text>
</comment>
<dbReference type="EMBL" id="JAAQTO010000008">
    <property type="protein sequence ID" value="NIC04543.1"/>
    <property type="molecule type" value="Genomic_DNA"/>
</dbReference>
<reference evidence="7 8" key="1">
    <citation type="submission" date="2020-03" db="EMBL/GenBank/DDBJ databases">
        <title>Identification of Halomonas strains.</title>
        <authorList>
            <person name="Xiao Z."/>
            <person name="Dong F."/>
            <person name="Wang Z."/>
            <person name="Zhao J.-Y."/>
        </authorList>
    </citation>
    <scope>NUCLEOTIDE SEQUENCE [LARGE SCALE GENOMIC DNA]</scope>
    <source>
        <strain evidence="7 8">DX6</strain>
    </source>
</reference>
<keyword evidence="6" id="KW-0812">Transmembrane</keyword>
<evidence type="ECO:0000313" key="8">
    <source>
        <dbReference type="Proteomes" id="UP001318321"/>
    </source>
</evidence>